<evidence type="ECO:0000313" key="1">
    <source>
        <dbReference type="EMBL" id="BES81328.1"/>
    </source>
</evidence>
<dbReference type="Pfam" id="PF01904">
    <property type="entry name" value="DUF72"/>
    <property type="match status" value="1"/>
</dbReference>
<proteinExistence type="predicted"/>
<name>A0ABM8IUU8_9CREN</name>
<dbReference type="PANTHER" id="PTHR30348:SF4">
    <property type="entry name" value="DUF72 DOMAIN-CONTAINING PROTEIN"/>
    <property type="match status" value="1"/>
</dbReference>
<dbReference type="Proteomes" id="UP001341135">
    <property type="component" value="Chromosome"/>
</dbReference>
<dbReference type="PANTHER" id="PTHR30348">
    <property type="entry name" value="UNCHARACTERIZED PROTEIN YECE"/>
    <property type="match status" value="1"/>
</dbReference>
<sequence>MADVRVFVGCCGFPFSRRKYYAMFATVEVQQTFYKLPQKDTVERWRREAPSEFVFNMKAWQVITHPSSSPTWKRAGIRPPGNVENYGYLKPTSENIEAWRKSVEIARILSARVVVLQTPPSFGYSSENEQNAREFFSIATKFIDDNMVIGWEPRGNWSDHQDVVEDIVCIIPRVIHIVDPFRRNPVICSWQRILYLRLHGIGGREVNYRYRYSDDDLAKLANLVRSIIEQYDSIREVYVMFNNVYMGDDARRFKEIAGRHGLNVV</sequence>
<evidence type="ECO:0000313" key="2">
    <source>
        <dbReference type="Proteomes" id="UP001341135"/>
    </source>
</evidence>
<dbReference type="GeneID" id="89288915"/>
<dbReference type="InterPro" id="IPR036520">
    <property type="entry name" value="UPF0759_sf"/>
</dbReference>
<gene>
    <name evidence="1" type="ORF">PABY_08950</name>
</gene>
<dbReference type="RefSeq" id="WP_338252318.1">
    <property type="nucleotide sequence ID" value="NZ_AP028907.1"/>
</dbReference>
<dbReference type="InterPro" id="IPR002763">
    <property type="entry name" value="DUF72"/>
</dbReference>
<dbReference type="SUPFAM" id="SSF117396">
    <property type="entry name" value="TM1631-like"/>
    <property type="match status" value="1"/>
</dbReference>
<accession>A0ABM8IUU8</accession>
<protein>
    <submittedName>
        <fullName evidence="1">DUF72 domain-containing protein</fullName>
    </submittedName>
</protein>
<dbReference type="EMBL" id="AP028907">
    <property type="protein sequence ID" value="BES81328.1"/>
    <property type="molecule type" value="Genomic_DNA"/>
</dbReference>
<dbReference type="Gene3D" id="3.20.20.410">
    <property type="entry name" value="Protein of unknown function UPF0759"/>
    <property type="match status" value="1"/>
</dbReference>
<keyword evidence="2" id="KW-1185">Reference proteome</keyword>
<reference evidence="1 2" key="1">
    <citation type="submission" date="2023-09" db="EMBL/GenBank/DDBJ databases">
        <title>Pyrofollis japonicus gen. nov. sp. nov., a novel member of the family Pyrodictiaceae isolated from the Iheya North hydrothermal field.</title>
        <authorList>
            <person name="Miyazaki U."/>
            <person name="Sanari M."/>
            <person name="Tame A."/>
            <person name="Kitajima M."/>
            <person name="Okamoto A."/>
            <person name="Sawayama S."/>
            <person name="Miyazaki J."/>
            <person name="Takai K."/>
            <person name="Nakagawa S."/>
        </authorList>
    </citation>
    <scope>NUCLEOTIDE SEQUENCE [LARGE SCALE GENOMIC DNA]</scope>
    <source>
        <strain evidence="1 2">AV2</strain>
    </source>
</reference>
<organism evidence="1 2">
    <name type="scientific">Pyrodictium abyssi</name>
    <dbReference type="NCBI Taxonomy" id="54256"/>
    <lineage>
        <taxon>Archaea</taxon>
        <taxon>Thermoproteota</taxon>
        <taxon>Thermoprotei</taxon>
        <taxon>Desulfurococcales</taxon>
        <taxon>Pyrodictiaceae</taxon>
        <taxon>Pyrodictium</taxon>
    </lineage>
</organism>